<feature type="domain" description="Tll0287-like" evidence="2">
    <location>
        <begin position="37"/>
        <end position="179"/>
    </location>
</feature>
<gene>
    <name evidence="3" type="ORF">CWI81_09685</name>
</gene>
<evidence type="ECO:0000313" key="4">
    <source>
        <dbReference type="Proteomes" id="UP000287908"/>
    </source>
</evidence>
<comment type="caution">
    <text evidence="3">The sequence shown here is derived from an EMBL/GenBank/DDBJ whole genome shotgun (WGS) entry which is preliminary data.</text>
</comment>
<proteinExistence type="predicted"/>
<keyword evidence="1" id="KW-0732">Signal</keyword>
<organism evidence="3 4">
    <name type="scientific">Idiomarina seosinensis</name>
    <dbReference type="NCBI Taxonomy" id="281739"/>
    <lineage>
        <taxon>Bacteria</taxon>
        <taxon>Pseudomonadati</taxon>
        <taxon>Pseudomonadota</taxon>
        <taxon>Gammaproteobacteria</taxon>
        <taxon>Alteromonadales</taxon>
        <taxon>Idiomarinaceae</taxon>
        <taxon>Idiomarina</taxon>
    </lineage>
</organism>
<name>A0A432ZCZ7_9GAMM</name>
<evidence type="ECO:0000313" key="3">
    <source>
        <dbReference type="EMBL" id="RUO75242.1"/>
    </source>
</evidence>
<reference evidence="3 4" key="1">
    <citation type="journal article" date="2011" name="Front. Microbiol.">
        <title>Genomic signatures of strain selection and enhancement in Bacillus atrophaeus var. globigii, a historical biowarfare simulant.</title>
        <authorList>
            <person name="Gibbons H.S."/>
            <person name="Broomall S.M."/>
            <person name="McNew L.A."/>
            <person name="Daligault H."/>
            <person name="Chapman C."/>
            <person name="Bruce D."/>
            <person name="Karavis M."/>
            <person name="Krepps M."/>
            <person name="McGregor P.A."/>
            <person name="Hong C."/>
            <person name="Park K.H."/>
            <person name="Akmal A."/>
            <person name="Feldman A."/>
            <person name="Lin J.S."/>
            <person name="Chang W.E."/>
            <person name="Higgs B.W."/>
            <person name="Demirev P."/>
            <person name="Lindquist J."/>
            <person name="Liem A."/>
            <person name="Fochler E."/>
            <person name="Read T.D."/>
            <person name="Tapia R."/>
            <person name="Johnson S."/>
            <person name="Bishop-Lilly K.A."/>
            <person name="Detter C."/>
            <person name="Han C."/>
            <person name="Sozhamannan S."/>
            <person name="Rosenzweig C.N."/>
            <person name="Skowronski E.W."/>
        </authorList>
    </citation>
    <scope>NUCLEOTIDE SEQUENCE [LARGE SCALE GENOMIC DNA]</scope>
    <source>
        <strain evidence="3 4">CL-SP19</strain>
    </source>
</reference>
<protein>
    <recommendedName>
        <fullName evidence="2">Tll0287-like domain-containing protein</fullName>
    </recommendedName>
</protein>
<accession>A0A432ZCZ7</accession>
<dbReference type="Proteomes" id="UP000287908">
    <property type="component" value="Unassembled WGS sequence"/>
</dbReference>
<feature type="chain" id="PRO_5019067926" description="Tll0287-like domain-containing protein" evidence="1">
    <location>
        <begin position="25"/>
        <end position="181"/>
    </location>
</feature>
<evidence type="ECO:0000259" key="2">
    <source>
        <dbReference type="Pfam" id="PF11845"/>
    </source>
</evidence>
<dbReference type="AlphaFoldDB" id="A0A432ZCZ7"/>
<keyword evidence="4" id="KW-1185">Reference proteome</keyword>
<dbReference type="OrthoDB" id="9797588at2"/>
<dbReference type="Gene3D" id="3.30.450.290">
    <property type="match status" value="1"/>
</dbReference>
<dbReference type="Pfam" id="PF11845">
    <property type="entry name" value="Tll0287-like"/>
    <property type="match status" value="1"/>
</dbReference>
<evidence type="ECO:0000256" key="1">
    <source>
        <dbReference type="SAM" id="SignalP"/>
    </source>
</evidence>
<dbReference type="InterPro" id="IPR021796">
    <property type="entry name" value="Tll0287-like_dom"/>
</dbReference>
<feature type="signal peptide" evidence="1">
    <location>
        <begin position="1"/>
        <end position="24"/>
    </location>
</feature>
<sequence length="181" mass="19890">MSFNKTIFSIFLVASLAASGVSFASERDYQSTATQLQQRLGKVLMTTIQEQGHIAAIDVCNEQAPEIASAVSEELGLTVGRTALKVRNQDNKPNNAQRDVLKDFEERWQQSKASVPTETYVNDDGHTVWMKAIVMQPQCAACHGKSIKPELKQAINARYPNDKATGFDIGEIRGAFVVTSN</sequence>
<dbReference type="EMBL" id="PIQF01000003">
    <property type="protein sequence ID" value="RUO75242.1"/>
    <property type="molecule type" value="Genomic_DNA"/>
</dbReference>
<dbReference type="RefSeq" id="WP_126785114.1">
    <property type="nucleotide sequence ID" value="NZ_PIQF01000003.1"/>
</dbReference>